<evidence type="ECO:0000313" key="4">
    <source>
        <dbReference type="Proteomes" id="UP000238007"/>
    </source>
</evidence>
<evidence type="ECO:0000313" key="3">
    <source>
        <dbReference type="EMBL" id="PRY79401.1"/>
    </source>
</evidence>
<dbReference type="RefSeq" id="WP_106354549.1">
    <property type="nucleotide sequence ID" value="NZ_PVTP01000002.1"/>
</dbReference>
<feature type="transmembrane region" description="Helical" evidence="1">
    <location>
        <begin position="223"/>
        <end position="248"/>
    </location>
</feature>
<keyword evidence="1" id="KW-0812">Transmembrane</keyword>
<dbReference type="Pfam" id="PF09608">
    <property type="entry name" value="Alph_Pro_TM"/>
    <property type="match status" value="1"/>
</dbReference>
<proteinExistence type="predicted"/>
<evidence type="ECO:0000256" key="2">
    <source>
        <dbReference type="SAM" id="SignalP"/>
    </source>
</evidence>
<comment type="caution">
    <text evidence="3">The sequence shown here is derived from an EMBL/GenBank/DDBJ whole genome shotgun (WGS) entry which is preliminary data.</text>
</comment>
<dbReference type="Proteomes" id="UP000238007">
    <property type="component" value="Unassembled WGS sequence"/>
</dbReference>
<keyword evidence="1" id="KW-0472">Membrane</keyword>
<keyword evidence="1" id="KW-1133">Transmembrane helix</keyword>
<evidence type="ECO:0000256" key="1">
    <source>
        <dbReference type="SAM" id="Phobius"/>
    </source>
</evidence>
<keyword evidence="2" id="KW-0732">Signal</keyword>
<gene>
    <name evidence="3" type="ORF">CLV80_10244</name>
</gene>
<reference evidence="3 4" key="1">
    <citation type="submission" date="2018-03" db="EMBL/GenBank/DDBJ databases">
        <title>Genomic Encyclopedia of Archaeal and Bacterial Type Strains, Phase II (KMG-II): from individual species to whole genera.</title>
        <authorList>
            <person name="Goeker M."/>
        </authorList>
    </citation>
    <scope>NUCLEOTIDE SEQUENCE [LARGE SCALE GENOMIC DNA]</scope>
    <source>
        <strain evidence="3 4">DSM 101533</strain>
    </source>
</reference>
<name>A0A2T0W2F5_9RHOB</name>
<sequence>MIRFIAFLLICALPAHAEEEIVLGLSQDQVAITATFEGSDILVFGAVKRETPIPDKSELGVIVTIAGPDQPVDIWRKDRRVGIWINTDEVEVDAAPSFYAVATSAPMRDVLHHVEDLQYRITTPRTIKAIGGQVSDSVAFMNALIRIRTDEGLYQRLEGAIDLEEDTLFRTAITLPANLTEGTYEARIFLTRNGRVIDEYRTEIPVRKVGLERWLYNLAHNYALLYGLMSLAIAVGAGWGASAIFGMLRR</sequence>
<feature type="chain" id="PRO_5015759230" evidence="2">
    <location>
        <begin position="18"/>
        <end position="250"/>
    </location>
</feature>
<keyword evidence="4" id="KW-1185">Reference proteome</keyword>
<organism evidence="3 4">
    <name type="scientific">Yoonia maritima</name>
    <dbReference type="NCBI Taxonomy" id="1435347"/>
    <lineage>
        <taxon>Bacteria</taxon>
        <taxon>Pseudomonadati</taxon>
        <taxon>Pseudomonadota</taxon>
        <taxon>Alphaproteobacteria</taxon>
        <taxon>Rhodobacterales</taxon>
        <taxon>Paracoccaceae</taxon>
        <taxon>Yoonia</taxon>
    </lineage>
</organism>
<feature type="signal peptide" evidence="2">
    <location>
        <begin position="1"/>
        <end position="17"/>
    </location>
</feature>
<dbReference type="InterPro" id="IPR019088">
    <property type="entry name" value="CHP02186-rel_TM"/>
</dbReference>
<dbReference type="EMBL" id="PVTP01000002">
    <property type="protein sequence ID" value="PRY79401.1"/>
    <property type="molecule type" value="Genomic_DNA"/>
</dbReference>
<dbReference type="OrthoDB" id="9815212at2"/>
<accession>A0A2T0W2F5</accession>
<protein>
    <submittedName>
        <fullName evidence="3">Uncharacterized protein (TIGR02186 family)</fullName>
    </submittedName>
</protein>
<dbReference type="AlphaFoldDB" id="A0A2T0W2F5"/>